<organism evidence="2 3">
    <name type="scientific">Vigna unguiculata</name>
    <name type="common">Cowpea</name>
    <dbReference type="NCBI Taxonomy" id="3917"/>
    <lineage>
        <taxon>Eukaryota</taxon>
        <taxon>Viridiplantae</taxon>
        <taxon>Streptophyta</taxon>
        <taxon>Embryophyta</taxon>
        <taxon>Tracheophyta</taxon>
        <taxon>Spermatophyta</taxon>
        <taxon>Magnoliopsida</taxon>
        <taxon>eudicotyledons</taxon>
        <taxon>Gunneridae</taxon>
        <taxon>Pentapetalae</taxon>
        <taxon>rosids</taxon>
        <taxon>fabids</taxon>
        <taxon>Fabales</taxon>
        <taxon>Fabaceae</taxon>
        <taxon>Papilionoideae</taxon>
        <taxon>50 kb inversion clade</taxon>
        <taxon>NPAAA clade</taxon>
        <taxon>indigoferoid/millettioid clade</taxon>
        <taxon>Phaseoleae</taxon>
        <taxon>Vigna</taxon>
    </lineage>
</organism>
<dbReference type="PANTHER" id="PTHR33144:SF45">
    <property type="entry name" value="TRANSPOSASE TNP1_EN_SPM-LIKE DOMAIN-CONTAINING PROTEIN"/>
    <property type="match status" value="1"/>
</dbReference>
<evidence type="ECO:0000313" key="2">
    <source>
        <dbReference type="EMBL" id="QCD83233.1"/>
    </source>
</evidence>
<dbReference type="Pfam" id="PF03004">
    <property type="entry name" value="Transposase_24"/>
    <property type="match status" value="1"/>
</dbReference>
<evidence type="ECO:0000256" key="1">
    <source>
        <dbReference type="SAM" id="MobiDB-lite"/>
    </source>
</evidence>
<feature type="compositionally biased region" description="Low complexity" evidence="1">
    <location>
        <begin position="84"/>
        <end position="102"/>
    </location>
</feature>
<accession>A0A4D6L3Z8</accession>
<dbReference type="AlphaFoldDB" id="A0A4D6L3Z8"/>
<dbReference type="EMBL" id="CP039346">
    <property type="protein sequence ID" value="QCD83233.1"/>
    <property type="molecule type" value="Genomic_DNA"/>
</dbReference>
<dbReference type="InterPro" id="IPR004252">
    <property type="entry name" value="Probable_transposase_24"/>
</dbReference>
<sequence>MLQATHEQPIHEPIQPRQQPAQPIHEPTQPRQQLAQSRQQPAQPRQQPAQVTSQPTQPNSETAQPRKQYAQPTSQASLPLTQFRQPGKQPRQPRQQPGQPRKLPTQLRTQYTQPTEPTHPTFEPIQQTFESAHATSKSTQPTYESAQSTSQHVEPNSQSAQPTNESEEERMRPKRGRQSNHYWVVDAIDEDGGTQKLKLKVKDIHNLPNGLRVLVNYDDKYQPIGEASALLARVCGQLAQNHIFFPISFERWTTMPNTYKDKVWESTLKAQFCFKVNEELVKRDVMCRIGKLWREYRCKLWNEFYDPLLSRNDLIKNVPEGHNIDQWAIFVDYHLKPSTMNMCNRNKDIRKRQTIPHTGGAMSLSRKRDNLKNETGKNIGRAEMWKITHKRKNGTYVNDEAIEIGEIIVDLMMKKHTNHK</sequence>
<name>A0A4D6L3Z8_VIGUN</name>
<feature type="region of interest" description="Disordered" evidence="1">
    <location>
        <begin position="1"/>
        <end position="178"/>
    </location>
</feature>
<proteinExistence type="predicted"/>
<feature type="compositionally biased region" description="Low complexity" evidence="1">
    <location>
        <begin position="13"/>
        <end position="50"/>
    </location>
</feature>
<protein>
    <submittedName>
        <fullName evidence="2">E3 ubiquitin-protein ligase</fullName>
    </submittedName>
</protein>
<keyword evidence="3" id="KW-1185">Reference proteome</keyword>
<dbReference type="Proteomes" id="UP000501690">
    <property type="component" value="Linkage Group LG2"/>
</dbReference>
<feature type="compositionally biased region" description="Polar residues" evidence="1">
    <location>
        <begin position="106"/>
        <end position="164"/>
    </location>
</feature>
<dbReference type="PANTHER" id="PTHR33144">
    <property type="entry name" value="OS10G0409366 PROTEIN-RELATED"/>
    <property type="match status" value="1"/>
</dbReference>
<reference evidence="2 3" key="1">
    <citation type="submission" date="2019-04" db="EMBL/GenBank/DDBJ databases">
        <title>An improved genome assembly and genetic linkage map for asparagus bean, Vigna unguiculata ssp. sesquipedialis.</title>
        <authorList>
            <person name="Xia Q."/>
            <person name="Zhang R."/>
            <person name="Dong Y."/>
        </authorList>
    </citation>
    <scope>NUCLEOTIDE SEQUENCE [LARGE SCALE GENOMIC DNA]</scope>
    <source>
        <tissue evidence="2">Leaf</tissue>
    </source>
</reference>
<gene>
    <name evidence="2" type="ORF">DEO72_LG2g3576</name>
</gene>
<evidence type="ECO:0000313" key="3">
    <source>
        <dbReference type="Proteomes" id="UP000501690"/>
    </source>
</evidence>
<feature type="compositionally biased region" description="Polar residues" evidence="1">
    <location>
        <begin position="51"/>
        <end position="83"/>
    </location>
</feature>